<dbReference type="Gene3D" id="3.20.110.10">
    <property type="entry name" value="Glycoside hydrolase 38, N terminal domain"/>
    <property type="match status" value="1"/>
</dbReference>
<dbReference type="GO" id="GO:0000139">
    <property type="term" value="C:Golgi membrane"/>
    <property type="evidence" value="ECO:0007669"/>
    <property type="project" value="TreeGrafter"/>
</dbReference>
<keyword evidence="4" id="KW-1185">Reference proteome</keyword>
<evidence type="ECO:0000313" key="3">
    <source>
        <dbReference type="EMBL" id="KAK9758992.1"/>
    </source>
</evidence>
<dbReference type="InterPro" id="IPR027291">
    <property type="entry name" value="Glyco_hydro_38_N_sf"/>
</dbReference>
<comment type="caution">
    <text evidence="3">The sequence shown here is derived from an EMBL/GenBank/DDBJ whole genome shotgun (WGS) entry which is preliminary data.</text>
</comment>
<keyword evidence="1" id="KW-1133">Transmembrane helix</keyword>
<dbReference type="GO" id="GO:0004559">
    <property type="term" value="F:alpha-mannosidase activity"/>
    <property type="evidence" value="ECO:0007669"/>
    <property type="project" value="InterPro"/>
</dbReference>
<gene>
    <name evidence="3" type="ORF">QE152_g288</name>
</gene>
<feature type="domain" description="Glycoside hydrolase family 38 N-terminal" evidence="2">
    <location>
        <begin position="163"/>
        <end position="251"/>
    </location>
</feature>
<dbReference type="EMBL" id="JASPKY010000002">
    <property type="protein sequence ID" value="KAK9758992.1"/>
    <property type="molecule type" value="Genomic_DNA"/>
</dbReference>
<dbReference type="PANTHER" id="PTHR11607">
    <property type="entry name" value="ALPHA-MANNOSIDASE"/>
    <property type="match status" value="1"/>
</dbReference>
<dbReference type="InterPro" id="IPR000602">
    <property type="entry name" value="Glyco_hydro_38_N"/>
</dbReference>
<dbReference type="GO" id="GO:0006491">
    <property type="term" value="P:N-glycan processing"/>
    <property type="evidence" value="ECO:0007669"/>
    <property type="project" value="TreeGrafter"/>
</dbReference>
<dbReference type="InterPro" id="IPR011330">
    <property type="entry name" value="Glyco_hydro/deAcase_b/a-brl"/>
</dbReference>
<reference evidence="3 4" key="1">
    <citation type="journal article" date="2024" name="BMC Genomics">
        <title>De novo assembly and annotation of Popillia japonica's genome with initial clues to its potential as an invasive pest.</title>
        <authorList>
            <person name="Cucini C."/>
            <person name="Boschi S."/>
            <person name="Funari R."/>
            <person name="Cardaioli E."/>
            <person name="Iannotti N."/>
            <person name="Marturano G."/>
            <person name="Paoli F."/>
            <person name="Bruttini M."/>
            <person name="Carapelli A."/>
            <person name="Frati F."/>
            <person name="Nardi F."/>
        </authorList>
    </citation>
    <scope>NUCLEOTIDE SEQUENCE [LARGE SCALE GENOMIC DNA]</scope>
    <source>
        <strain evidence="3">DMR45628</strain>
    </source>
</reference>
<name>A0AAW1NBJ1_POPJA</name>
<protein>
    <submittedName>
        <fullName evidence="3">Glycosyl hydrolases family 38 N-terminal domain</fullName>
    </submittedName>
</protein>
<keyword evidence="3" id="KW-0378">Hydrolase</keyword>
<dbReference type="Pfam" id="PF01074">
    <property type="entry name" value="Glyco_hydro_38N"/>
    <property type="match status" value="1"/>
</dbReference>
<keyword evidence="1" id="KW-0472">Membrane</keyword>
<organism evidence="3 4">
    <name type="scientific">Popillia japonica</name>
    <name type="common">Japanese beetle</name>
    <dbReference type="NCBI Taxonomy" id="7064"/>
    <lineage>
        <taxon>Eukaryota</taxon>
        <taxon>Metazoa</taxon>
        <taxon>Ecdysozoa</taxon>
        <taxon>Arthropoda</taxon>
        <taxon>Hexapoda</taxon>
        <taxon>Insecta</taxon>
        <taxon>Pterygota</taxon>
        <taxon>Neoptera</taxon>
        <taxon>Endopterygota</taxon>
        <taxon>Coleoptera</taxon>
        <taxon>Polyphaga</taxon>
        <taxon>Scarabaeiformia</taxon>
        <taxon>Scarabaeidae</taxon>
        <taxon>Rutelinae</taxon>
        <taxon>Popillia</taxon>
    </lineage>
</organism>
<dbReference type="SUPFAM" id="SSF88713">
    <property type="entry name" value="Glycoside hydrolase/deacetylase"/>
    <property type="match status" value="1"/>
</dbReference>
<evidence type="ECO:0000259" key="2">
    <source>
        <dbReference type="Pfam" id="PF01074"/>
    </source>
</evidence>
<sequence length="252" mass="29070">MVAKLYRRLSPKSFILGVIVLTLILCVYYAHNTYNVGQNVGQSRALKAEIVEEMPGIEIAHNTYNVGQNVGQSRALKAEIVEEMPGIEIQSETEKKEFSENAPTRKLGACLNLIPSEADINTVDVFRDFEFQPTWMRSKEYWDKSFEDRYERQKMDPERPPLKVIIVPHSHNDPGWLKTFENYFHSQSRQIINLMIAKMQEYHNLTFIWSEISFLNAWWEGAHPSKQRALKSLANSGRLEITTGGWVMTDSS</sequence>
<dbReference type="GO" id="GO:0006013">
    <property type="term" value="P:mannose metabolic process"/>
    <property type="evidence" value="ECO:0007669"/>
    <property type="project" value="InterPro"/>
</dbReference>
<feature type="transmembrane region" description="Helical" evidence="1">
    <location>
        <begin position="12"/>
        <end position="30"/>
    </location>
</feature>
<proteinExistence type="predicted"/>
<evidence type="ECO:0000313" key="4">
    <source>
        <dbReference type="Proteomes" id="UP001458880"/>
    </source>
</evidence>
<dbReference type="AlphaFoldDB" id="A0AAW1NBJ1"/>
<dbReference type="Proteomes" id="UP001458880">
    <property type="component" value="Unassembled WGS sequence"/>
</dbReference>
<dbReference type="InterPro" id="IPR050843">
    <property type="entry name" value="Glycosyl_Hydrlase_38"/>
</dbReference>
<keyword evidence="1" id="KW-0812">Transmembrane</keyword>
<evidence type="ECO:0000256" key="1">
    <source>
        <dbReference type="SAM" id="Phobius"/>
    </source>
</evidence>
<dbReference type="PANTHER" id="PTHR11607:SF70">
    <property type="entry name" value="ALPHA-MANNOSIDASE"/>
    <property type="match status" value="1"/>
</dbReference>
<accession>A0AAW1NBJ1</accession>